<keyword evidence="4 6" id="KW-1133">Transmembrane helix</keyword>
<evidence type="ECO:0000313" key="8">
    <source>
        <dbReference type="Proteomes" id="UP000250163"/>
    </source>
</evidence>
<dbReference type="KEGG" id="mya:MORIYA_1555"/>
<feature type="transmembrane region" description="Helical" evidence="6">
    <location>
        <begin position="239"/>
        <end position="262"/>
    </location>
</feature>
<evidence type="ECO:0008006" key="9">
    <source>
        <dbReference type="Google" id="ProtNLM"/>
    </source>
</evidence>
<evidence type="ECO:0000256" key="3">
    <source>
        <dbReference type="ARBA" id="ARBA00022692"/>
    </source>
</evidence>
<feature type="transmembrane region" description="Helical" evidence="6">
    <location>
        <begin position="171"/>
        <end position="192"/>
    </location>
</feature>
<evidence type="ECO:0000256" key="5">
    <source>
        <dbReference type="ARBA" id="ARBA00023136"/>
    </source>
</evidence>
<feature type="transmembrane region" description="Helical" evidence="6">
    <location>
        <begin position="116"/>
        <end position="136"/>
    </location>
</feature>
<feature type="transmembrane region" description="Helical" evidence="6">
    <location>
        <begin position="374"/>
        <end position="395"/>
    </location>
</feature>
<dbReference type="PANTHER" id="PTHR30250">
    <property type="entry name" value="PST FAMILY PREDICTED COLANIC ACID TRANSPORTER"/>
    <property type="match status" value="1"/>
</dbReference>
<sequence length="467" mass="52780">MSSIKEMLIYGLGIFVLKGLGFVMMPIVTRMLTQVDYGELNFLVSIASMMSLFLTLGLGDILFRFANGQVKADNDAVMRQCFRLSLLCAMTFICLALPLSGLIMSWLPVSLRLFDLQLLLISLSLSSLLTVPYCYFRMTHRALPFMFFSVVQGCLQTLLSIALLVSGYGVTGMMLSSAISSSAIAVAVLVYFRSHLQGARATFSLEHYRYIAFIVCSGIFVYCLNGAENWLVVIHLGKQQLAIFFAAGQFGLMISVAFEPFRMWWYARRFKVHETDPEQGARYAVLGVQIGMLLAGGMLFMAPLLMDIMLPESYRESISLIPWMCLIMALRFHSELLNIGCFLKKNARWASIINGVCALHLLIIGYWAVGAFGLTGLLNTMGLTVLIRGILFYVISQRLVYLPYCKSHLIISWLIFIVLLIVNITKVTGYRFIEFTILAVNTLLLLYLYRDLWRDLKFTAWRRHIPN</sequence>
<feature type="transmembrane region" description="Helical" evidence="6">
    <location>
        <begin position="143"/>
        <end position="165"/>
    </location>
</feature>
<keyword evidence="5 6" id="KW-0472">Membrane</keyword>
<dbReference type="InterPro" id="IPR002797">
    <property type="entry name" value="Polysacc_synth"/>
</dbReference>
<evidence type="ECO:0000256" key="4">
    <source>
        <dbReference type="ARBA" id="ARBA00022989"/>
    </source>
</evidence>
<dbReference type="Proteomes" id="UP000250163">
    <property type="component" value="Chromosome MORIYA"/>
</dbReference>
<reference evidence="8" key="1">
    <citation type="submission" date="2018-05" db="EMBL/GenBank/DDBJ databases">
        <authorList>
            <person name="Cea G.-C."/>
            <person name="William W."/>
        </authorList>
    </citation>
    <scope>NUCLEOTIDE SEQUENCE [LARGE SCALE GENOMIC DNA]</scope>
    <source>
        <strain evidence="8">DB21MT 5</strain>
    </source>
</reference>
<dbReference type="PANTHER" id="PTHR30250:SF11">
    <property type="entry name" value="O-ANTIGEN TRANSPORTER-RELATED"/>
    <property type="match status" value="1"/>
</dbReference>
<feature type="transmembrane region" description="Helical" evidence="6">
    <location>
        <begin position="407"/>
        <end position="424"/>
    </location>
</feature>
<evidence type="ECO:0000256" key="2">
    <source>
        <dbReference type="ARBA" id="ARBA00022475"/>
    </source>
</evidence>
<feature type="transmembrane region" description="Helical" evidence="6">
    <location>
        <begin position="430"/>
        <end position="449"/>
    </location>
</feature>
<evidence type="ECO:0000256" key="6">
    <source>
        <dbReference type="SAM" id="Phobius"/>
    </source>
</evidence>
<dbReference type="GO" id="GO:0005886">
    <property type="term" value="C:plasma membrane"/>
    <property type="evidence" value="ECO:0007669"/>
    <property type="project" value="UniProtKB-SubCell"/>
</dbReference>
<proteinExistence type="predicted"/>
<feature type="transmembrane region" description="Helical" evidence="6">
    <location>
        <begin position="349"/>
        <end position="368"/>
    </location>
</feature>
<evidence type="ECO:0000256" key="1">
    <source>
        <dbReference type="ARBA" id="ARBA00004651"/>
    </source>
</evidence>
<accession>A0A330LMX1</accession>
<keyword evidence="2" id="KW-1003">Cell membrane</keyword>
<keyword evidence="8" id="KW-1185">Reference proteome</keyword>
<dbReference type="RefSeq" id="WP_112713950.1">
    <property type="nucleotide sequence ID" value="NZ_LS483250.1"/>
</dbReference>
<comment type="subcellular location">
    <subcellularLocation>
        <location evidence="1">Cell membrane</location>
        <topology evidence="1">Multi-pass membrane protein</topology>
    </subcellularLocation>
</comment>
<dbReference type="OrthoDB" id="9815248at2"/>
<dbReference type="EMBL" id="LS483250">
    <property type="protein sequence ID" value="SQD78033.1"/>
    <property type="molecule type" value="Genomic_DNA"/>
</dbReference>
<dbReference type="InterPro" id="IPR050833">
    <property type="entry name" value="Poly_Biosynth_Transport"/>
</dbReference>
<evidence type="ECO:0000313" key="7">
    <source>
        <dbReference type="EMBL" id="SQD78033.1"/>
    </source>
</evidence>
<feature type="transmembrane region" description="Helical" evidence="6">
    <location>
        <begin position="283"/>
        <end position="306"/>
    </location>
</feature>
<organism evidence="7 8">
    <name type="scientific">Moritella yayanosii</name>
    <dbReference type="NCBI Taxonomy" id="69539"/>
    <lineage>
        <taxon>Bacteria</taxon>
        <taxon>Pseudomonadati</taxon>
        <taxon>Pseudomonadota</taxon>
        <taxon>Gammaproteobacteria</taxon>
        <taxon>Alteromonadales</taxon>
        <taxon>Moritellaceae</taxon>
        <taxon>Moritella</taxon>
    </lineage>
</organism>
<dbReference type="AlphaFoldDB" id="A0A330LMX1"/>
<protein>
    <recommendedName>
        <fullName evidence="9">Polysaccharide biosynthesis protein</fullName>
    </recommendedName>
</protein>
<feature type="transmembrane region" description="Helical" evidence="6">
    <location>
        <begin position="7"/>
        <end position="28"/>
    </location>
</feature>
<feature type="transmembrane region" description="Helical" evidence="6">
    <location>
        <begin position="318"/>
        <end position="337"/>
    </location>
</feature>
<feature type="transmembrane region" description="Helical" evidence="6">
    <location>
        <begin position="84"/>
        <end position="104"/>
    </location>
</feature>
<name>A0A330LMX1_9GAMM</name>
<feature type="transmembrane region" description="Helical" evidence="6">
    <location>
        <begin position="208"/>
        <end position="227"/>
    </location>
</feature>
<dbReference type="Pfam" id="PF01943">
    <property type="entry name" value="Polysacc_synt"/>
    <property type="match status" value="1"/>
</dbReference>
<keyword evidence="3 6" id="KW-0812">Transmembrane</keyword>
<gene>
    <name evidence="7" type="ORF">MORIYA_1555</name>
</gene>
<feature type="transmembrane region" description="Helical" evidence="6">
    <location>
        <begin position="40"/>
        <end position="63"/>
    </location>
</feature>